<comment type="similarity">
    <text evidence="1">Belongs to the DCK/DGK family.</text>
</comment>
<dbReference type="InterPro" id="IPR050566">
    <property type="entry name" value="Deoxyribonucleoside_kinase"/>
</dbReference>
<dbReference type="CDD" id="cd01673">
    <property type="entry name" value="dNK"/>
    <property type="match status" value="1"/>
</dbReference>
<feature type="active site" description="Proton acceptor" evidence="2">
    <location>
        <position position="77"/>
    </location>
</feature>
<evidence type="ECO:0000256" key="1">
    <source>
        <dbReference type="ARBA" id="ARBA00007420"/>
    </source>
</evidence>
<evidence type="ECO:0000256" key="4">
    <source>
        <dbReference type="PIRSR" id="PIRSR000705-3"/>
    </source>
</evidence>
<proteinExistence type="inferred from homology"/>
<evidence type="ECO:0000313" key="7">
    <source>
        <dbReference type="Proteomes" id="UP000590460"/>
    </source>
</evidence>
<dbReference type="Gene3D" id="3.40.50.300">
    <property type="entry name" value="P-loop containing nucleotide triphosphate hydrolases"/>
    <property type="match status" value="1"/>
</dbReference>
<dbReference type="InterPro" id="IPR027417">
    <property type="entry name" value="P-loop_NTPase"/>
</dbReference>
<dbReference type="GO" id="GO:0005737">
    <property type="term" value="C:cytoplasm"/>
    <property type="evidence" value="ECO:0007669"/>
    <property type="project" value="TreeGrafter"/>
</dbReference>
<evidence type="ECO:0000256" key="3">
    <source>
        <dbReference type="PIRSR" id="PIRSR000705-2"/>
    </source>
</evidence>
<feature type="binding site" evidence="3">
    <location>
        <position position="149"/>
    </location>
    <ligand>
        <name>substrate</name>
    </ligand>
</feature>
<protein>
    <submittedName>
        <fullName evidence="6">Deoxynucleoside kinase</fullName>
    </submittedName>
</protein>
<sequence>MIVLSGTIGAGKTSLTEMLADHLGSQAFYESVDDNPILPLFYENPKKYGFLLQIYFLNKRLSQIKAARAAGVNNILDRSIYEDALLFQLTADLNRATQTEVDIYKSLVDNMMAEIAGVADVKNPDLLIHVRVSFETMLSRIKKRGRSFEQIDENPELFAYYQELNKRYDDWFEAYDRSPKVQIDGDRFDFVSDAAARAIVLDMIDSKLAEVHTTSQR</sequence>
<keyword evidence="6" id="KW-0418">Kinase</keyword>
<dbReference type="SUPFAM" id="SSF52540">
    <property type="entry name" value="P-loop containing nucleoside triphosphate hydrolases"/>
    <property type="match status" value="1"/>
</dbReference>
<keyword evidence="4" id="KW-0067">ATP-binding</keyword>
<feature type="binding site" evidence="3">
    <location>
        <position position="30"/>
    </location>
    <ligand>
        <name>substrate</name>
    </ligand>
</feature>
<dbReference type="InterPro" id="IPR031314">
    <property type="entry name" value="DNK_dom"/>
</dbReference>
<dbReference type="AlphaFoldDB" id="A0A846ZDE7"/>
<feature type="binding site" evidence="4">
    <location>
        <begin position="6"/>
        <end position="14"/>
    </location>
    <ligand>
        <name>ATP</name>
        <dbReference type="ChEBI" id="CHEBI:30616"/>
    </ligand>
</feature>
<comment type="caution">
    <text evidence="6">The sequence shown here is derived from an EMBL/GenBank/DDBJ whole genome shotgun (WGS) entry which is preliminary data.</text>
</comment>
<evidence type="ECO:0000256" key="2">
    <source>
        <dbReference type="PIRSR" id="PIRSR000705-1"/>
    </source>
</evidence>
<reference evidence="6 7" key="1">
    <citation type="submission" date="2020-04" db="EMBL/GenBank/DDBJ databases">
        <title>MicrobeNet Type strains.</title>
        <authorList>
            <person name="Nicholson A.C."/>
        </authorList>
    </citation>
    <scope>NUCLEOTIDE SEQUENCE [LARGE SCALE GENOMIC DNA]</scope>
    <source>
        <strain evidence="6 7">CCUG 54536</strain>
    </source>
</reference>
<evidence type="ECO:0000313" key="6">
    <source>
        <dbReference type="EMBL" id="NKZ18024.1"/>
    </source>
</evidence>
<dbReference type="GO" id="GO:0019136">
    <property type="term" value="F:deoxynucleoside kinase activity"/>
    <property type="evidence" value="ECO:0007669"/>
    <property type="project" value="InterPro"/>
</dbReference>
<dbReference type="GO" id="GO:0005524">
    <property type="term" value="F:ATP binding"/>
    <property type="evidence" value="ECO:0007669"/>
    <property type="project" value="UniProtKB-KW"/>
</dbReference>
<dbReference type="PANTHER" id="PTHR10513:SF35">
    <property type="entry name" value="DEOXYADENOSINE KINASE"/>
    <property type="match status" value="1"/>
</dbReference>
<feature type="binding site" evidence="3">
    <location>
        <position position="53"/>
    </location>
    <ligand>
        <name>substrate</name>
    </ligand>
</feature>
<keyword evidence="4" id="KW-0547">Nucleotide-binding</keyword>
<dbReference type="PANTHER" id="PTHR10513">
    <property type="entry name" value="DEOXYNUCLEOSIDE KINASE"/>
    <property type="match status" value="1"/>
</dbReference>
<dbReference type="EMBL" id="JAAXPO010000002">
    <property type="protein sequence ID" value="NKZ18024.1"/>
    <property type="molecule type" value="Genomic_DNA"/>
</dbReference>
<feature type="binding site" evidence="3">
    <location>
        <position position="83"/>
    </location>
    <ligand>
        <name>substrate</name>
    </ligand>
</feature>
<dbReference type="Proteomes" id="UP000590460">
    <property type="component" value="Unassembled WGS sequence"/>
</dbReference>
<accession>A0A846ZDE7</accession>
<feature type="binding site" evidence="3">
    <location>
        <position position="78"/>
    </location>
    <ligand>
        <name>substrate</name>
    </ligand>
</feature>
<evidence type="ECO:0000259" key="5">
    <source>
        <dbReference type="Pfam" id="PF01712"/>
    </source>
</evidence>
<feature type="binding site" evidence="4">
    <location>
        <begin position="140"/>
        <end position="144"/>
    </location>
    <ligand>
        <name>ATP</name>
        <dbReference type="ChEBI" id="CHEBI:30616"/>
    </ligand>
</feature>
<feature type="binding site" evidence="3">
    <location>
        <position position="42"/>
    </location>
    <ligand>
        <name>substrate</name>
    </ligand>
</feature>
<dbReference type="InterPro" id="IPR002624">
    <property type="entry name" value="DCK/DGK"/>
</dbReference>
<organism evidence="6 7">
    <name type="scientific">Leuconostoc holzapfelii</name>
    <dbReference type="NCBI Taxonomy" id="434464"/>
    <lineage>
        <taxon>Bacteria</taxon>
        <taxon>Bacillati</taxon>
        <taxon>Bacillota</taxon>
        <taxon>Bacilli</taxon>
        <taxon>Lactobacillales</taxon>
        <taxon>Lactobacillaceae</taxon>
        <taxon>Leuconostoc</taxon>
    </lineage>
</organism>
<dbReference type="PIRSF" id="PIRSF000705">
    <property type="entry name" value="DNK"/>
    <property type="match status" value="1"/>
</dbReference>
<name>A0A846ZDE7_9LACO</name>
<keyword evidence="6" id="KW-0808">Transferase</keyword>
<dbReference type="Pfam" id="PF01712">
    <property type="entry name" value="dNK"/>
    <property type="match status" value="1"/>
</dbReference>
<gene>
    <name evidence="6" type="ORF">HF966_02310</name>
</gene>
<feature type="domain" description="Deoxynucleoside kinase" evidence="5">
    <location>
        <begin position="2"/>
        <end position="204"/>
    </location>
</feature>
<dbReference type="RefSeq" id="WP_168676051.1">
    <property type="nucleotide sequence ID" value="NZ_BPKV01000001.1"/>
</dbReference>